<dbReference type="Proteomes" id="UP001596244">
    <property type="component" value="Unassembled WGS sequence"/>
</dbReference>
<comment type="caution">
    <text evidence="1">The sequence shown here is derived from an EMBL/GenBank/DDBJ whole genome shotgun (WGS) entry which is preliminary data.</text>
</comment>
<sequence length="48" mass="5001">MNVDAILNQAIAFSSEGIGAVMLNIAQVIYTALFPANSEAARPILIPA</sequence>
<dbReference type="EMBL" id="JBHSQE010000005">
    <property type="protein sequence ID" value="MFC6146655.1"/>
    <property type="molecule type" value="Genomic_DNA"/>
</dbReference>
<keyword evidence="2" id="KW-1185">Reference proteome</keyword>
<protein>
    <submittedName>
        <fullName evidence="1">Uncharacterized protein</fullName>
    </submittedName>
</protein>
<evidence type="ECO:0000313" key="1">
    <source>
        <dbReference type="EMBL" id="MFC6146655.1"/>
    </source>
</evidence>
<accession>A0ABW1QEG2</accession>
<proteinExistence type="predicted"/>
<evidence type="ECO:0000313" key="2">
    <source>
        <dbReference type="Proteomes" id="UP001596244"/>
    </source>
</evidence>
<organism evidence="1 2">
    <name type="scientific">Corynebacterium nasicanis</name>
    <dbReference type="NCBI Taxonomy" id="1448267"/>
    <lineage>
        <taxon>Bacteria</taxon>
        <taxon>Bacillati</taxon>
        <taxon>Actinomycetota</taxon>
        <taxon>Actinomycetes</taxon>
        <taxon>Mycobacteriales</taxon>
        <taxon>Corynebacteriaceae</taxon>
        <taxon>Corynebacterium</taxon>
    </lineage>
</organism>
<dbReference type="RefSeq" id="WP_377001223.1">
    <property type="nucleotide sequence ID" value="NZ_JBHSQE010000005.1"/>
</dbReference>
<name>A0ABW1QEG2_9CORY</name>
<gene>
    <name evidence="1" type="ORF">ACFPUZ_07540</name>
</gene>
<reference evidence="2" key="1">
    <citation type="journal article" date="2019" name="Int. J. Syst. Evol. Microbiol.">
        <title>The Global Catalogue of Microorganisms (GCM) 10K type strain sequencing project: providing services to taxonomists for standard genome sequencing and annotation.</title>
        <authorList>
            <consortium name="The Broad Institute Genomics Platform"/>
            <consortium name="The Broad Institute Genome Sequencing Center for Infectious Disease"/>
            <person name="Wu L."/>
            <person name="Ma J."/>
        </authorList>
    </citation>
    <scope>NUCLEOTIDE SEQUENCE [LARGE SCALE GENOMIC DNA]</scope>
    <source>
        <strain evidence="2">CCUG 51943</strain>
    </source>
</reference>